<evidence type="ECO:0000313" key="1">
    <source>
        <dbReference type="EMBL" id="MDS0898006.1"/>
    </source>
</evidence>
<organism evidence="1 2">
    <name type="scientific">Morganella morganii</name>
    <name type="common">Proteus morganii</name>
    <dbReference type="NCBI Taxonomy" id="582"/>
    <lineage>
        <taxon>Bacteria</taxon>
        <taxon>Pseudomonadati</taxon>
        <taxon>Pseudomonadota</taxon>
        <taxon>Gammaproteobacteria</taxon>
        <taxon>Enterobacterales</taxon>
        <taxon>Morganellaceae</taxon>
        <taxon>Morganella</taxon>
    </lineage>
</organism>
<reference evidence="1" key="1">
    <citation type="submission" date="2023-02" db="EMBL/GenBank/DDBJ databases">
        <title>Detection, antimicrobial susceptibility and genomic characterization of NDM-producing species of Morganellaceae, Yersiniaceae, and Enterobacteriaceae other than Klebsiella.</title>
        <authorList>
            <person name="Camargo C.H."/>
            <person name="Sacchi C.T."/>
            <person name="Campos K.R."/>
        </authorList>
    </citation>
    <scope>NUCLEOTIDE SEQUENCE</scope>
    <source>
        <strain evidence="1">1189_21</strain>
    </source>
</reference>
<evidence type="ECO:0000313" key="2">
    <source>
        <dbReference type="Proteomes" id="UP001182247"/>
    </source>
</evidence>
<accession>A0AAE4FBF8</accession>
<proteinExistence type="predicted"/>
<dbReference type="EMBL" id="JAPKIY010000013">
    <property type="protein sequence ID" value="MDS0898006.1"/>
    <property type="molecule type" value="Genomic_DNA"/>
</dbReference>
<dbReference type="Pfam" id="PF13289">
    <property type="entry name" value="SIR2_2"/>
    <property type="match status" value="1"/>
</dbReference>
<protein>
    <submittedName>
        <fullName evidence="1">SIR2 family protein</fullName>
    </submittedName>
</protein>
<sequence>MSTQRIGMDIQEFVSKFKNHPVLFIGTGFSLRYLTHSYSWDNLLSHISFELTGNPEFYYDIKAESEINGEYRYDILATKLESEFNTILSKERDGKFKDINDIFYEKMKDGIKTSRFKIYISSLLKKLEIKPEMQNEIDSLIKTRKNIGSIITTNYDQLIEALFDFSPLIGNNILLSNPYGSVYKIHGCTSDYNNIIITEDDYNKFNNKYELIRAQLLSLFIHNPIIFIGYSISDTNIKQLLRTVFSYVDLNTNLAKNIRDNFLLVEYSKDDMSTEIVEHDIDIEGMSIIRINKIKTDNYNAVYNAISQLVLPVSAMDIRKVQKVWNTIKSGGEIKVKITENLDSLKNEEMVIAVGSEKTIQYVYQTKSEMMENYFKIIDESNHQLIELLNKQKIQTSQFFPIFAFSRICQSLENVMDYKKQQIRKLDEHYKRTHESMNCENMHTTVESIFSDENISNSKKLDCIYHSYFNDKIPHENIKEYLMNSDLKTSTDYRRLLCLYDFKCYSD</sequence>
<comment type="caution">
    <text evidence="1">The sequence shown here is derived from an EMBL/GenBank/DDBJ whole genome shotgun (WGS) entry which is preliminary data.</text>
</comment>
<dbReference type="AlphaFoldDB" id="A0AAE4FBF8"/>
<dbReference type="Proteomes" id="UP001182247">
    <property type="component" value="Unassembled WGS sequence"/>
</dbReference>
<dbReference type="InterPro" id="IPR011202">
    <property type="entry name" value="UCP014677"/>
</dbReference>
<name>A0AAE4FBF8_MORMO</name>
<dbReference type="PIRSF" id="PIRSF014677">
    <property type="entry name" value="UCP014677"/>
    <property type="match status" value="1"/>
</dbReference>
<gene>
    <name evidence="1" type="ORF">OSC06_08470</name>
</gene>
<dbReference type="RefSeq" id="WP_231339209.1">
    <property type="nucleotide sequence ID" value="NZ_BGLW01000018.1"/>
</dbReference>